<dbReference type="GO" id="GO:0019773">
    <property type="term" value="C:proteasome core complex, alpha-subunit complex"/>
    <property type="evidence" value="ECO:0007669"/>
    <property type="project" value="UniProtKB-UniRule"/>
</dbReference>
<evidence type="ECO:0000256" key="3">
    <source>
        <dbReference type="ARBA" id="ARBA00004496"/>
    </source>
</evidence>
<dbReference type="Gene3D" id="3.60.20.10">
    <property type="entry name" value="Glutamine Phosphoribosylpyrophosphate, subunit 1, domain 1"/>
    <property type="match status" value="1"/>
</dbReference>
<dbReference type="InterPro" id="IPR016050">
    <property type="entry name" value="Proteasome_bsu_CS"/>
</dbReference>
<dbReference type="GO" id="GO:0005737">
    <property type="term" value="C:cytoplasm"/>
    <property type="evidence" value="ECO:0007669"/>
    <property type="project" value="UniProtKB-SubCell"/>
</dbReference>
<dbReference type="GO" id="GO:0008270">
    <property type="term" value="F:zinc ion binding"/>
    <property type="evidence" value="ECO:0007669"/>
    <property type="project" value="UniProtKB-KW"/>
</dbReference>
<keyword evidence="8" id="KW-0862">Zinc</keyword>
<dbReference type="CDD" id="cd03752">
    <property type="entry name" value="proteasome_alpha_type_4"/>
    <property type="match status" value="1"/>
</dbReference>
<dbReference type="InterPro" id="IPR022776">
    <property type="entry name" value="TRM13/UPF0224_CHHC_Znf_dom"/>
</dbReference>
<dbReference type="EMBL" id="JAANIA010001745">
    <property type="protein sequence ID" value="KAG5319335.1"/>
    <property type="molecule type" value="Genomic_DNA"/>
</dbReference>
<evidence type="ECO:0000256" key="11">
    <source>
        <dbReference type="PROSITE-ProRule" id="PRU00808"/>
    </source>
</evidence>
<organism evidence="13 14">
    <name type="scientific">Pseudoatta argentina</name>
    <dbReference type="NCBI Taxonomy" id="621737"/>
    <lineage>
        <taxon>Eukaryota</taxon>
        <taxon>Metazoa</taxon>
        <taxon>Ecdysozoa</taxon>
        <taxon>Arthropoda</taxon>
        <taxon>Hexapoda</taxon>
        <taxon>Insecta</taxon>
        <taxon>Pterygota</taxon>
        <taxon>Neoptera</taxon>
        <taxon>Endopterygota</taxon>
        <taxon>Hymenoptera</taxon>
        <taxon>Apocrita</taxon>
        <taxon>Aculeata</taxon>
        <taxon>Formicoidea</taxon>
        <taxon>Formicidae</taxon>
        <taxon>Myrmicinae</taxon>
        <taxon>Pseudoatta</taxon>
    </lineage>
</organism>
<dbReference type="InterPro" id="IPR029055">
    <property type="entry name" value="Ntn_hydrolases_N"/>
</dbReference>
<feature type="domain" description="CHHC U11-48K-type" evidence="12">
    <location>
        <begin position="7"/>
        <end position="34"/>
    </location>
</feature>
<keyword evidence="9 11" id="KW-0647">Proteasome</keyword>
<evidence type="ECO:0000256" key="7">
    <source>
        <dbReference type="ARBA" id="ARBA00022771"/>
    </source>
</evidence>
<feature type="non-terminal residue" evidence="13">
    <location>
        <position position="1"/>
    </location>
</feature>
<dbReference type="SUPFAM" id="SSF57667">
    <property type="entry name" value="beta-beta-alpha zinc fingers"/>
    <property type="match status" value="1"/>
</dbReference>
<keyword evidence="6" id="KW-0479">Metal-binding</keyword>
<comment type="similarity">
    <text evidence="11">Belongs to the peptidase T1A family.</text>
</comment>
<dbReference type="PANTHER" id="PTHR11599">
    <property type="entry name" value="PROTEASOME SUBUNIT ALPHA/BETA"/>
    <property type="match status" value="1"/>
</dbReference>
<dbReference type="InterPro" id="IPR000426">
    <property type="entry name" value="Proteasome_asu_N"/>
</dbReference>
<evidence type="ECO:0000256" key="10">
    <source>
        <dbReference type="ARBA" id="ARBA00023242"/>
    </source>
</evidence>
<comment type="caution">
    <text evidence="13">The sequence shown here is derived from an EMBL/GenBank/DDBJ whole genome shotgun (WGS) entry which is preliminary data.</text>
</comment>
<evidence type="ECO:0000313" key="13">
    <source>
        <dbReference type="EMBL" id="KAG5319335.1"/>
    </source>
</evidence>
<comment type="subcellular location">
    <subcellularLocation>
        <location evidence="3">Cytoplasm</location>
    </subcellularLocation>
    <subcellularLocation>
        <location evidence="2">Nucleus</location>
    </subcellularLocation>
</comment>
<gene>
    <name evidence="13" type="primary">Psma4</name>
    <name evidence="13" type="ORF">G6Z78_0009269</name>
</gene>
<dbReference type="GO" id="GO:0005634">
    <property type="term" value="C:nucleus"/>
    <property type="evidence" value="ECO:0007669"/>
    <property type="project" value="UniProtKB-SubCell"/>
</dbReference>
<evidence type="ECO:0000256" key="4">
    <source>
        <dbReference type="ARBA" id="ARBA00021341"/>
    </source>
</evidence>
<dbReference type="Proteomes" id="UP000668214">
    <property type="component" value="Unassembled WGS sequence"/>
</dbReference>
<sequence>MADADIIVSCPYNPAHRIRRYKLMNHISKCKKYNKKENMVECPLDKTHIVDQNFLREHIEMCSSIGKAADMDIGNVEVRDPDPPVAGGSVYLNENWEEDPEVPRYDPMEVSAKKPVIRCVSGLSKAEKKKFRDNERMRIANLKGFHSSAVLESVNTHEAPLRPLRPPRYYSIESSEDTAASTGILQKDFDEMKIHEDEKHDCDDDHNASAHANFVPNFHNSSFHRMLYDELAPKDDEIKQLEQSLRNTDSAISLKDYFQQVTRENGNFSISNRNQKKQTKVGTLLKDESSAKKQSMNDTVKTDKITKNFDEKGPVLDEIFNQFTERLAYLNDIQSTAAVESARTFFYLSDSFDEYNDFILLILLAYIWDKIKIETLIEILIEILKFARRYDTRTTIFSPEGRLYQVEYAMEAISHAGTCLGILANDGILLAAEKRNTNKLLDEVFFSEKIYKLNDDIVCSVAGITSDANVLTNELRLIAQRYLLQYGEAIPCEQLVSWLCDVKQAYTQYGGKRPFGVSILYMGWDKYYGYQLYQSDPSGNYGGWKATCIGNNSAAAVSSLKQEYKEGETTLKDAMALAIKVLSKTLDMNKLTAEKVEMAILTREDGKTKTKILPANEVNALIAEHDRLEALAEQAKKEKQKS</sequence>
<dbReference type="InterPro" id="IPR050115">
    <property type="entry name" value="Proteasome_alpha"/>
</dbReference>
<dbReference type="SMART" id="SM00948">
    <property type="entry name" value="Proteasome_A_N"/>
    <property type="match status" value="1"/>
</dbReference>
<dbReference type="AlphaFoldDB" id="A0A836FH04"/>
<evidence type="ECO:0000256" key="1">
    <source>
        <dbReference type="ARBA" id="ARBA00002000"/>
    </source>
</evidence>
<proteinExistence type="inferred from homology"/>
<keyword evidence="5" id="KW-0963">Cytoplasm</keyword>
<dbReference type="InterPro" id="IPR023332">
    <property type="entry name" value="Proteasome_alpha-type"/>
</dbReference>
<accession>A0A836FH04</accession>
<dbReference type="Pfam" id="PF05253">
    <property type="entry name" value="zf-U11-48K"/>
    <property type="match status" value="1"/>
</dbReference>
<evidence type="ECO:0000313" key="14">
    <source>
        <dbReference type="Proteomes" id="UP000668214"/>
    </source>
</evidence>
<dbReference type="Pfam" id="PF00227">
    <property type="entry name" value="Proteasome"/>
    <property type="match status" value="1"/>
</dbReference>
<dbReference type="FunFam" id="3.60.20.10:FF:000022">
    <property type="entry name" value="Proteasome subunit alpha type"/>
    <property type="match status" value="1"/>
</dbReference>
<dbReference type="PROSITE" id="PS51475">
    <property type="entry name" value="PROTEASOME_ALPHA_2"/>
    <property type="match status" value="1"/>
</dbReference>
<dbReference type="PROSITE" id="PS00854">
    <property type="entry name" value="PROTEASOME_BETA_1"/>
    <property type="match status" value="1"/>
</dbReference>
<evidence type="ECO:0000256" key="6">
    <source>
        <dbReference type="ARBA" id="ARBA00022723"/>
    </source>
</evidence>
<dbReference type="PROSITE" id="PS51800">
    <property type="entry name" value="ZF_CHHC_U11_48K"/>
    <property type="match status" value="1"/>
</dbReference>
<evidence type="ECO:0000256" key="5">
    <source>
        <dbReference type="ARBA" id="ARBA00022490"/>
    </source>
</evidence>
<dbReference type="PROSITE" id="PS00388">
    <property type="entry name" value="PROTEASOME_ALPHA_1"/>
    <property type="match status" value="1"/>
</dbReference>
<evidence type="ECO:0000256" key="9">
    <source>
        <dbReference type="ARBA" id="ARBA00022942"/>
    </source>
</evidence>
<keyword evidence="7" id="KW-0863">Zinc-finger</keyword>
<feature type="non-terminal residue" evidence="13">
    <location>
        <position position="642"/>
    </location>
</feature>
<comment type="function">
    <text evidence="1">The proteasome is a multicatalytic proteinase complex which is characterized by its ability to cleave peptides with Arg, Phe, Tyr, Leu, and Glu adjacent to the leaving group at neutral or slightly basic pH. The proteasome has an ATP-dependent proteolytic activity.</text>
</comment>
<dbReference type="GO" id="GO:0006511">
    <property type="term" value="P:ubiquitin-dependent protein catabolic process"/>
    <property type="evidence" value="ECO:0007669"/>
    <property type="project" value="InterPro"/>
</dbReference>
<dbReference type="NCBIfam" id="NF003075">
    <property type="entry name" value="PRK03996.1"/>
    <property type="match status" value="1"/>
</dbReference>
<name>A0A836FH04_9HYME</name>
<evidence type="ECO:0000256" key="8">
    <source>
        <dbReference type="ARBA" id="ARBA00022833"/>
    </source>
</evidence>
<reference evidence="13" key="1">
    <citation type="submission" date="2020-02" db="EMBL/GenBank/DDBJ databases">
        <title>Relaxed selection underlies rapid genomic changes in the transitions from sociality to social parasitism in ants.</title>
        <authorList>
            <person name="Bi X."/>
        </authorList>
    </citation>
    <scope>NUCLEOTIDE SEQUENCE</scope>
    <source>
        <strain evidence="13">BGI-DK2014c</strain>
        <tissue evidence="13">Whole body</tissue>
    </source>
</reference>
<evidence type="ECO:0000256" key="2">
    <source>
        <dbReference type="ARBA" id="ARBA00004123"/>
    </source>
</evidence>
<protein>
    <recommendedName>
        <fullName evidence="4">Proteasome subunit alpha type-4</fullName>
    </recommendedName>
</protein>
<dbReference type="Pfam" id="PF10584">
    <property type="entry name" value="Proteasome_A_N"/>
    <property type="match status" value="1"/>
</dbReference>
<keyword evidence="14" id="KW-1185">Reference proteome</keyword>
<keyword evidence="10" id="KW-0539">Nucleus</keyword>
<dbReference type="InterPro" id="IPR001353">
    <property type="entry name" value="Proteasome_sua/b"/>
</dbReference>
<evidence type="ECO:0000259" key="12">
    <source>
        <dbReference type="PROSITE" id="PS51800"/>
    </source>
</evidence>
<dbReference type="InterPro" id="IPR036236">
    <property type="entry name" value="Znf_C2H2_sf"/>
</dbReference>
<dbReference type="SUPFAM" id="SSF56235">
    <property type="entry name" value="N-terminal nucleophile aminohydrolases (Ntn hydrolases)"/>
    <property type="match status" value="1"/>
</dbReference>